<feature type="domain" description="Polymerase/histidinol phosphatase N-terminal" evidence="1">
    <location>
        <begin position="4"/>
        <end position="69"/>
    </location>
</feature>
<sequence length="286" mass="30845">MPGIDLHTHSTISDGTLTPTELVALGKRSGLRALALTDHDITDGLPEALAAGVEHDLEIIPGCELAVDSATGFMHILGLFLPPNPVQLNAKLEWLRERRASRNTRICDKLQSLGLDVTYERVLEIAGDGTVGRPHIAKAIIEAGGADSVQNAFDVYIGDSGRAYLPKDKLTPEEAIPLLKKEGATVILAHPYTLKLDGEPEARRIKDLKEMGLDGIEVIYTEHTRTMTEKYGKLVKDLDLLASGGSDFHGTVKPDISLGKGRGGLHVPYALLEAMKEARAKQGLPV</sequence>
<dbReference type="PANTHER" id="PTHR42924">
    <property type="entry name" value="EXONUCLEASE"/>
    <property type="match status" value="1"/>
</dbReference>
<evidence type="ECO:0000313" key="3">
    <source>
        <dbReference type="Proteomes" id="UP000269883"/>
    </source>
</evidence>
<evidence type="ECO:0000259" key="1">
    <source>
        <dbReference type="SMART" id="SM00481"/>
    </source>
</evidence>
<reference evidence="2 3" key="1">
    <citation type="journal article" date="2018" name="Sci. Adv.">
        <title>Multi-heme cytochromes provide a pathway for survival in energy-limited environments.</title>
        <authorList>
            <person name="Deng X."/>
            <person name="Dohmae N."/>
            <person name="Nealson K.H."/>
            <person name="Hashimoto K."/>
            <person name="Okamoto A."/>
        </authorList>
    </citation>
    <scope>NUCLEOTIDE SEQUENCE [LARGE SCALE GENOMIC DNA]</scope>
    <source>
        <strain evidence="2 3">IS5</strain>
    </source>
</reference>
<gene>
    <name evidence="2" type="ORF">DFE_2082</name>
</gene>
<dbReference type="PANTHER" id="PTHR42924:SF3">
    <property type="entry name" value="POLYMERASE_HISTIDINOL PHOSPHATASE N-TERMINAL DOMAIN-CONTAINING PROTEIN"/>
    <property type="match status" value="1"/>
</dbReference>
<dbReference type="RefSeq" id="WP_126379222.1">
    <property type="nucleotide sequence ID" value="NZ_AP017378.1"/>
</dbReference>
<dbReference type="EMBL" id="AP017378">
    <property type="protein sequence ID" value="BBD08808.1"/>
    <property type="molecule type" value="Genomic_DNA"/>
</dbReference>
<dbReference type="CDD" id="cd07438">
    <property type="entry name" value="PHP_HisPPase_AMP"/>
    <property type="match status" value="1"/>
</dbReference>
<evidence type="ECO:0000313" key="2">
    <source>
        <dbReference type="EMBL" id="BBD08808.1"/>
    </source>
</evidence>
<dbReference type="SUPFAM" id="SSF89550">
    <property type="entry name" value="PHP domain-like"/>
    <property type="match status" value="1"/>
</dbReference>
<dbReference type="InterPro" id="IPR052018">
    <property type="entry name" value="PHP_domain"/>
</dbReference>
<dbReference type="Pfam" id="PF02811">
    <property type="entry name" value="PHP"/>
    <property type="match status" value="1"/>
</dbReference>
<dbReference type="KEGG" id="dfl:DFE_2082"/>
<organism evidence="2 3">
    <name type="scientific">Desulfovibrio ferrophilus</name>
    <dbReference type="NCBI Taxonomy" id="241368"/>
    <lineage>
        <taxon>Bacteria</taxon>
        <taxon>Pseudomonadati</taxon>
        <taxon>Thermodesulfobacteriota</taxon>
        <taxon>Desulfovibrionia</taxon>
        <taxon>Desulfovibrionales</taxon>
        <taxon>Desulfovibrionaceae</taxon>
        <taxon>Desulfovibrio</taxon>
    </lineage>
</organism>
<accession>A0A2Z6B009</accession>
<dbReference type="Proteomes" id="UP000269883">
    <property type="component" value="Chromosome"/>
</dbReference>
<protein>
    <submittedName>
        <fullName evidence="2">PHP domain protein</fullName>
    </submittedName>
</protein>
<name>A0A2Z6B009_9BACT</name>
<dbReference type="GO" id="GO:0004534">
    <property type="term" value="F:5'-3' RNA exonuclease activity"/>
    <property type="evidence" value="ECO:0007669"/>
    <property type="project" value="TreeGrafter"/>
</dbReference>
<dbReference type="Gene3D" id="1.10.150.650">
    <property type="match status" value="1"/>
</dbReference>
<keyword evidence="3" id="KW-1185">Reference proteome</keyword>
<dbReference type="AlphaFoldDB" id="A0A2Z6B009"/>
<dbReference type="Gene3D" id="3.20.20.140">
    <property type="entry name" value="Metal-dependent hydrolases"/>
    <property type="match status" value="1"/>
</dbReference>
<proteinExistence type="predicted"/>
<dbReference type="InterPro" id="IPR016195">
    <property type="entry name" value="Pol/histidinol_Pase-like"/>
</dbReference>
<dbReference type="SMART" id="SM00481">
    <property type="entry name" value="POLIIIAc"/>
    <property type="match status" value="1"/>
</dbReference>
<dbReference type="InterPro" id="IPR004013">
    <property type="entry name" value="PHP_dom"/>
</dbReference>
<dbReference type="OrthoDB" id="9804333at2"/>
<dbReference type="GO" id="GO:0035312">
    <property type="term" value="F:5'-3' DNA exonuclease activity"/>
    <property type="evidence" value="ECO:0007669"/>
    <property type="project" value="TreeGrafter"/>
</dbReference>
<dbReference type="InterPro" id="IPR003141">
    <property type="entry name" value="Pol/His_phosphatase_N"/>
</dbReference>